<gene>
    <name evidence="2" type="primary">yteR</name>
    <name evidence="2" type="ORF">PTI45_01114</name>
</gene>
<dbReference type="InterPro" id="IPR052043">
    <property type="entry name" value="PolySaccharide_Degr_Enz"/>
</dbReference>
<evidence type="ECO:0000313" key="2">
    <source>
        <dbReference type="EMBL" id="ODP29631.1"/>
    </source>
</evidence>
<dbReference type="PANTHER" id="PTHR33886">
    <property type="entry name" value="UNSATURATED RHAMNOGALACTURONAN HYDROLASE (EUROFUNG)"/>
    <property type="match status" value="1"/>
</dbReference>
<sequence length="376" mass="43570">MTSTVYDVDTIQNWAAQMSDSVIKRNPELKHKWEYDNGVIFKGMELVYALTQDRKYLDYIRTNMDFFIEESGGIRSYRVDEYNIDHVNNGKLLFPLYRETGEERYRQAADLLRQQLMKHPRTSEGAFWHKQIYPYQIWLDGLYMGAPFYAEYIREFADIKDYSDVTQQFKLCYQHTRDAQTGLLYHAWDEKKEQPWCDPTTGLSKNFWGRSMGWFVMALVDVLDILPEDQEDRATIIQMLSETMEALMKVQDQASSVFYQVLNLPDAKGNYLEASASCMILYAVAKGLRKGYLPERYQVKAEQIRKGIIEEFITITEEGLINLNKTCQVAGLGGKDKRDGTYAYYISEPIICNDPKGIGAFILAMAEAELLNKTAQ</sequence>
<keyword evidence="3" id="KW-1185">Reference proteome</keyword>
<dbReference type="PANTHER" id="PTHR33886:SF8">
    <property type="entry name" value="UNSATURATED RHAMNOGALACTURONAN HYDROLASE (EUROFUNG)"/>
    <property type="match status" value="1"/>
</dbReference>
<dbReference type="AlphaFoldDB" id="A0A1E3L7P8"/>
<evidence type="ECO:0000256" key="1">
    <source>
        <dbReference type="ARBA" id="ARBA00022801"/>
    </source>
</evidence>
<keyword evidence="1 2" id="KW-0378">Hydrolase</keyword>
<dbReference type="Proteomes" id="UP000094578">
    <property type="component" value="Unassembled WGS sequence"/>
</dbReference>
<name>A0A1E3L7P8_9BACL</name>
<dbReference type="SUPFAM" id="SSF48208">
    <property type="entry name" value="Six-hairpin glycosidases"/>
    <property type="match status" value="1"/>
</dbReference>
<proteinExistence type="predicted"/>
<dbReference type="EMBL" id="MDER01000030">
    <property type="protein sequence ID" value="ODP29631.1"/>
    <property type="molecule type" value="Genomic_DNA"/>
</dbReference>
<dbReference type="Pfam" id="PF07470">
    <property type="entry name" value="Glyco_hydro_88"/>
    <property type="match status" value="1"/>
</dbReference>
<dbReference type="EC" id="3.2.1.172" evidence="2"/>
<dbReference type="STRING" id="1886670.PTI45_01114"/>
<reference evidence="2 3" key="1">
    <citation type="submission" date="2016-08" db="EMBL/GenBank/DDBJ databases">
        <title>Genome sequencing of Paenibacillus sp. TI45-13ar, isolated from Korean traditional nuruk.</title>
        <authorList>
            <person name="Kim S.-J."/>
        </authorList>
    </citation>
    <scope>NUCLEOTIDE SEQUENCE [LARGE SCALE GENOMIC DNA]</scope>
    <source>
        <strain evidence="2 3">TI45-13ar</strain>
    </source>
</reference>
<dbReference type="InterPro" id="IPR010905">
    <property type="entry name" value="Glyco_hydro_88"/>
</dbReference>
<evidence type="ECO:0000313" key="3">
    <source>
        <dbReference type="Proteomes" id="UP000094578"/>
    </source>
</evidence>
<protein>
    <submittedName>
        <fullName evidence="2">Unsaturated rhamnogalacturonyl hydrolase</fullName>
        <ecNumber evidence="2">3.2.1.172</ecNumber>
    </submittedName>
</protein>
<accession>A0A1E3L7P8</accession>
<dbReference type="InterPro" id="IPR012341">
    <property type="entry name" value="6hp_glycosidase-like_sf"/>
</dbReference>
<dbReference type="GO" id="GO:0005975">
    <property type="term" value="P:carbohydrate metabolic process"/>
    <property type="evidence" value="ECO:0007669"/>
    <property type="project" value="InterPro"/>
</dbReference>
<dbReference type="Gene3D" id="1.50.10.10">
    <property type="match status" value="1"/>
</dbReference>
<dbReference type="PATRIC" id="fig|1886670.3.peg.1137"/>
<dbReference type="GO" id="GO:0102211">
    <property type="term" value="F:unsaturated rhamnogalacturonyl hydrolase activity"/>
    <property type="evidence" value="ECO:0007669"/>
    <property type="project" value="UniProtKB-EC"/>
</dbReference>
<dbReference type="RefSeq" id="WP_069326550.1">
    <property type="nucleotide sequence ID" value="NZ_MDER01000030.1"/>
</dbReference>
<organism evidence="2 3">
    <name type="scientific">Paenibacillus nuruki</name>
    <dbReference type="NCBI Taxonomy" id="1886670"/>
    <lineage>
        <taxon>Bacteria</taxon>
        <taxon>Bacillati</taxon>
        <taxon>Bacillota</taxon>
        <taxon>Bacilli</taxon>
        <taxon>Bacillales</taxon>
        <taxon>Paenibacillaceae</taxon>
        <taxon>Paenibacillus</taxon>
    </lineage>
</organism>
<dbReference type="InterPro" id="IPR008928">
    <property type="entry name" value="6-hairpin_glycosidase_sf"/>
</dbReference>
<comment type="caution">
    <text evidence="2">The sequence shown here is derived from an EMBL/GenBank/DDBJ whole genome shotgun (WGS) entry which is preliminary data.</text>
</comment>
<keyword evidence="2" id="KW-0326">Glycosidase</keyword>